<dbReference type="Gene3D" id="3.40.630.190">
    <property type="entry name" value="LCP protein"/>
    <property type="match status" value="1"/>
</dbReference>
<organism evidence="3 4">
    <name type="scientific">Camelliibacillus cellulosilyticus</name>
    <dbReference type="NCBI Taxonomy" id="2174486"/>
    <lineage>
        <taxon>Bacteria</taxon>
        <taxon>Bacillati</taxon>
        <taxon>Bacillota</taxon>
        <taxon>Bacilli</taxon>
        <taxon>Bacillales</taxon>
        <taxon>Sporolactobacillaceae</taxon>
        <taxon>Camelliibacillus</taxon>
    </lineage>
</organism>
<accession>A0ABV9GPH3</accession>
<protein>
    <submittedName>
        <fullName evidence="3">LCP family protein</fullName>
    </submittedName>
</protein>
<dbReference type="InterPro" id="IPR050922">
    <property type="entry name" value="LytR/CpsA/Psr_CW_biosynth"/>
</dbReference>
<dbReference type="EMBL" id="JBHSFW010000006">
    <property type="protein sequence ID" value="MFC4619140.1"/>
    <property type="molecule type" value="Genomic_DNA"/>
</dbReference>
<sequence>MRKTLAKMLPLVKKVVRSDMMNLPLDDAVEANFTAFKSVINALDGVDVNIDKAYIVKQIKKETHGKVNLKTGAQLMNGEEALAYVRTRKADTDLLRGQRQMQVLKAIERKMKTLSAFPKYEKIASILGDNMKMTMSFKDAIGLYPLVSSLKSVETLQLKGSDYQPGKVYYLKLDEPYLQNLKQKLRNYLGINK</sequence>
<comment type="similarity">
    <text evidence="1">Belongs to the LytR/CpsA/Psr (LCP) family.</text>
</comment>
<evidence type="ECO:0000313" key="4">
    <source>
        <dbReference type="Proteomes" id="UP001596022"/>
    </source>
</evidence>
<evidence type="ECO:0000259" key="2">
    <source>
        <dbReference type="Pfam" id="PF03816"/>
    </source>
</evidence>
<feature type="domain" description="Cell envelope-related transcriptional attenuator" evidence="2">
    <location>
        <begin position="18"/>
        <end position="112"/>
    </location>
</feature>
<comment type="caution">
    <text evidence="3">The sequence shown here is derived from an EMBL/GenBank/DDBJ whole genome shotgun (WGS) entry which is preliminary data.</text>
</comment>
<evidence type="ECO:0000313" key="3">
    <source>
        <dbReference type="EMBL" id="MFC4619140.1"/>
    </source>
</evidence>
<dbReference type="Proteomes" id="UP001596022">
    <property type="component" value="Unassembled WGS sequence"/>
</dbReference>
<dbReference type="NCBIfam" id="TIGR00350">
    <property type="entry name" value="lytR_cpsA_psr"/>
    <property type="match status" value="1"/>
</dbReference>
<dbReference type="RefSeq" id="WP_376846243.1">
    <property type="nucleotide sequence ID" value="NZ_JBHSFW010000006.1"/>
</dbReference>
<keyword evidence="4" id="KW-1185">Reference proteome</keyword>
<gene>
    <name evidence="3" type="ORF">ACFO4N_10480</name>
</gene>
<dbReference type="PANTHER" id="PTHR33392">
    <property type="entry name" value="POLYISOPRENYL-TEICHOIC ACID--PEPTIDOGLYCAN TEICHOIC ACID TRANSFERASE TAGU"/>
    <property type="match status" value="1"/>
</dbReference>
<dbReference type="InterPro" id="IPR004474">
    <property type="entry name" value="LytR_CpsA_psr"/>
</dbReference>
<proteinExistence type="inferred from homology"/>
<reference evidence="4" key="1">
    <citation type="journal article" date="2019" name="Int. J. Syst. Evol. Microbiol.">
        <title>The Global Catalogue of Microorganisms (GCM) 10K type strain sequencing project: providing services to taxonomists for standard genome sequencing and annotation.</title>
        <authorList>
            <consortium name="The Broad Institute Genomics Platform"/>
            <consortium name="The Broad Institute Genome Sequencing Center for Infectious Disease"/>
            <person name="Wu L."/>
            <person name="Ma J."/>
        </authorList>
    </citation>
    <scope>NUCLEOTIDE SEQUENCE [LARGE SCALE GENOMIC DNA]</scope>
    <source>
        <strain evidence="4">CGMCC 1.16306</strain>
    </source>
</reference>
<evidence type="ECO:0000256" key="1">
    <source>
        <dbReference type="ARBA" id="ARBA00006068"/>
    </source>
</evidence>
<dbReference type="PANTHER" id="PTHR33392:SF3">
    <property type="entry name" value="POLYISOPRENYL-TEICHOIC ACID--PEPTIDOGLYCAN TEICHOIC ACID TRANSFERASE TAGT"/>
    <property type="match status" value="1"/>
</dbReference>
<dbReference type="Pfam" id="PF03816">
    <property type="entry name" value="LytR_cpsA_psr"/>
    <property type="match status" value="1"/>
</dbReference>
<dbReference type="Gene3D" id="3.30.420.590">
    <property type="match status" value="1"/>
</dbReference>
<name>A0ABV9GPH3_9BACL</name>